<dbReference type="Proteomes" id="UP000588158">
    <property type="component" value="Unassembled WGS sequence"/>
</dbReference>
<feature type="compositionally biased region" description="Acidic residues" evidence="1">
    <location>
        <begin position="97"/>
        <end position="108"/>
    </location>
</feature>
<dbReference type="InterPro" id="IPR057893">
    <property type="entry name" value="LRV_2"/>
</dbReference>
<feature type="compositionally biased region" description="Low complexity" evidence="1">
    <location>
        <begin position="267"/>
        <end position="281"/>
    </location>
</feature>
<evidence type="ECO:0000256" key="2">
    <source>
        <dbReference type="SAM" id="Phobius"/>
    </source>
</evidence>
<dbReference type="RefSeq" id="WP_184325668.1">
    <property type="nucleotide sequence ID" value="NZ_JACHLZ010000001.1"/>
</dbReference>
<evidence type="ECO:0000256" key="1">
    <source>
        <dbReference type="SAM" id="MobiDB-lite"/>
    </source>
</evidence>
<dbReference type="Pfam" id="PF25591">
    <property type="entry name" value="LRV_2"/>
    <property type="match status" value="1"/>
</dbReference>
<dbReference type="AlphaFoldDB" id="A0A841AGD0"/>
<keyword evidence="5" id="KW-1185">Reference proteome</keyword>
<feature type="region of interest" description="Disordered" evidence="1">
    <location>
        <begin position="1"/>
        <end position="23"/>
    </location>
</feature>
<keyword evidence="2" id="KW-0472">Membrane</keyword>
<feature type="compositionally biased region" description="Low complexity" evidence="1">
    <location>
        <begin position="173"/>
        <end position="188"/>
    </location>
</feature>
<proteinExistence type="predicted"/>
<evidence type="ECO:0000313" key="5">
    <source>
        <dbReference type="Proteomes" id="UP000588158"/>
    </source>
</evidence>
<feature type="compositionally biased region" description="Low complexity" evidence="1">
    <location>
        <begin position="149"/>
        <end position="160"/>
    </location>
</feature>
<protein>
    <recommendedName>
        <fullName evidence="3">Leucine rich repeat variant domain-containing protein</fullName>
    </recommendedName>
</protein>
<feature type="region of interest" description="Disordered" evidence="1">
    <location>
        <begin position="347"/>
        <end position="392"/>
    </location>
</feature>
<name>A0A841AGD0_9MICO</name>
<reference evidence="4 5" key="1">
    <citation type="submission" date="2020-08" db="EMBL/GenBank/DDBJ databases">
        <title>Sequencing the genomes of 1000 actinobacteria strains.</title>
        <authorList>
            <person name="Klenk H.-P."/>
        </authorList>
    </citation>
    <scope>NUCLEOTIDE SEQUENCE [LARGE SCALE GENOMIC DNA]</scope>
    <source>
        <strain evidence="4 5">DSM 28796</strain>
    </source>
</reference>
<feature type="region of interest" description="Disordered" evidence="1">
    <location>
        <begin position="58"/>
        <end position="311"/>
    </location>
</feature>
<evidence type="ECO:0000259" key="3">
    <source>
        <dbReference type="Pfam" id="PF25591"/>
    </source>
</evidence>
<keyword evidence="2" id="KW-1133">Transmembrane helix</keyword>
<feature type="transmembrane region" description="Helical" evidence="2">
    <location>
        <begin position="318"/>
        <end position="344"/>
    </location>
</feature>
<keyword evidence="2" id="KW-0812">Transmembrane</keyword>
<gene>
    <name evidence="4" type="ORF">HNR70_002135</name>
</gene>
<dbReference type="EMBL" id="JACHLZ010000001">
    <property type="protein sequence ID" value="MBB5832322.1"/>
    <property type="molecule type" value="Genomic_DNA"/>
</dbReference>
<feature type="domain" description="Leucine rich repeat variant" evidence="3">
    <location>
        <begin position="6"/>
        <end position="52"/>
    </location>
</feature>
<sequence length="501" mass="50056">MAEHRSTAQEAEDPGTSPERLLELTEKHPQLHRLLALNPSTPDVARQWILATNPWAKKAYEQSTGTAEPEVTRGTGDAGASEEADEGEPTQAHAVVFDEDPSEADEGEPTQAQPAVVDEDPEEGEPTQAHAVVVDDDNAGSAGEPAGRPDPSADADPDSPTVWGDYPDDLLWGGSAAATAAAAGAGAAPSRPDDSPTIARPSATTPPPAAPLGSGTSPAVPDEHRAGSPVVRVSPQSGVVPLGASAASAGTPVTAPQRVGAAGGPAAGTATASTGAPVTAPQRVGSAGAGAAGAGAPSTTAPQQPVQEGDSSSSTKKLLLAAGGCLVLGLVLLLVIALAGRALFTSGEEEYERDSTTTAAEATTTEGPTSEEATTEEETPSQDPVSPAPEDAQDLAQVVSPTGNISCVLGEDGVGCSVVERSFAGDLQDCDSGPFSIQVADGDAAMACGSSFLSGEAQTLSYGSSTTVGDSACTSSSEGMTCWNVMTGKGFSVNRSGYETF</sequence>
<organism evidence="4 5">
    <name type="scientific">Brachybacterium aquaticum</name>
    <dbReference type="NCBI Taxonomy" id="1432564"/>
    <lineage>
        <taxon>Bacteria</taxon>
        <taxon>Bacillati</taxon>
        <taxon>Actinomycetota</taxon>
        <taxon>Actinomycetes</taxon>
        <taxon>Micrococcales</taxon>
        <taxon>Dermabacteraceae</taxon>
        <taxon>Brachybacterium</taxon>
    </lineage>
</organism>
<feature type="compositionally biased region" description="Low complexity" evidence="1">
    <location>
        <begin position="356"/>
        <end position="372"/>
    </location>
</feature>
<comment type="caution">
    <text evidence="4">The sequence shown here is derived from an EMBL/GenBank/DDBJ whole genome shotgun (WGS) entry which is preliminary data.</text>
</comment>
<accession>A0A841AGD0</accession>
<evidence type="ECO:0000313" key="4">
    <source>
        <dbReference type="EMBL" id="MBB5832322.1"/>
    </source>
</evidence>